<organism evidence="2 3">
    <name type="scientific">Nocardiopsis flavescens</name>
    <dbReference type="NCBI Taxonomy" id="758803"/>
    <lineage>
        <taxon>Bacteria</taxon>
        <taxon>Bacillati</taxon>
        <taxon>Actinomycetota</taxon>
        <taxon>Actinomycetes</taxon>
        <taxon>Streptosporangiales</taxon>
        <taxon>Nocardiopsidaceae</taxon>
        <taxon>Nocardiopsis</taxon>
    </lineage>
</organism>
<dbReference type="AlphaFoldDB" id="A0A1M6RFS2"/>
<evidence type="ECO:0000313" key="2">
    <source>
        <dbReference type="EMBL" id="SHK31218.1"/>
    </source>
</evidence>
<accession>A0A1M6RFS2</accession>
<dbReference type="RefSeq" id="WP_178378624.1">
    <property type="nucleotide sequence ID" value="NZ_FQZK01000017.1"/>
</dbReference>
<evidence type="ECO:0000313" key="3">
    <source>
        <dbReference type="Proteomes" id="UP000184452"/>
    </source>
</evidence>
<reference evidence="2 3" key="1">
    <citation type="submission" date="2016-11" db="EMBL/GenBank/DDBJ databases">
        <authorList>
            <person name="Jaros S."/>
            <person name="Januszkiewicz K."/>
            <person name="Wedrychowicz H."/>
        </authorList>
    </citation>
    <scope>NUCLEOTIDE SEQUENCE [LARGE SCALE GENOMIC DNA]</scope>
    <source>
        <strain evidence="2 3">CGMCC 4.5723</strain>
    </source>
</reference>
<keyword evidence="3" id="KW-1185">Reference proteome</keyword>
<dbReference type="Proteomes" id="UP000184452">
    <property type="component" value="Unassembled WGS sequence"/>
</dbReference>
<protein>
    <submittedName>
        <fullName evidence="2">Uncharacterized protein</fullName>
    </submittedName>
</protein>
<evidence type="ECO:0000256" key="1">
    <source>
        <dbReference type="SAM" id="MobiDB-lite"/>
    </source>
</evidence>
<gene>
    <name evidence="2" type="ORF">SAMN05421803_11787</name>
</gene>
<proteinExistence type="predicted"/>
<dbReference type="STRING" id="758803.SAMN05421803_11787"/>
<feature type="region of interest" description="Disordered" evidence="1">
    <location>
        <begin position="29"/>
        <end position="56"/>
    </location>
</feature>
<name>A0A1M6RFS2_9ACTN</name>
<sequence length="56" mass="6206">MNSEILNATARAIAEERLRAARLRREALAQRAEARRRAQAGSTRRGEGGKRFGRAA</sequence>
<dbReference type="EMBL" id="FQZK01000017">
    <property type="protein sequence ID" value="SHK31218.1"/>
    <property type="molecule type" value="Genomic_DNA"/>
</dbReference>